<proteinExistence type="predicted"/>
<dbReference type="EMBL" id="BOMN01000142">
    <property type="protein sequence ID" value="GIE26358.1"/>
    <property type="molecule type" value="Genomic_DNA"/>
</dbReference>
<comment type="caution">
    <text evidence="1">The sequence shown here is derived from an EMBL/GenBank/DDBJ whole genome shotgun (WGS) entry which is preliminary data.</text>
</comment>
<name>A0ABQ4A696_9ACTN</name>
<organism evidence="1 2">
    <name type="scientific">Winogradskya humida</name>
    <dbReference type="NCBI Taxonomy" id="113566"/>
    <lineage>
        <taxon>Bacteria</taxon>
        <taxon>Bacillati</taxon>
        <taxon>Actinomycetota</taxon>
        <taxon>Actinomycetes</taxon>
        <taxon>Micromonosporales</taxon>
        <taxon>Micromonosporaceae</taxon>
        <taxon>Winogradskya</taxon>
    </lineage>
</organism>
<gene>
    <name evidence="1" type="ORF">Ahu01nite_094600</name>
</gene>
<evidence type="ECO:0000313" key="2">
    <source>
        <dbReference type="Proteomes" id="UP000603200"/>
    </source>
</evidence>
<sequence length="68" mass="7633">MQPEEPDDLLPLLLEICEDYFAHAGPIGHREVDALLRARDITGGPGWLIDMLALTRRRLQDGTQTLAH</sequence>
<evidence type="ECO:0000313" key="1">
    <source>
        <dbReference type="EMBL" id="GIE26358.1"/>
    </source>
</evidence>
<accession>A0ABQ4A696</accession>
<dbReference type="Proteomes" id="UP000603200">
    <property type="component" value="Unassembled WGS sequence"/>
</dbReference>
<keyword evidence="2" id="KW-1185">Reference proteome</keyword>
<protein>
    <submittedName>
        <fullName evidence="1">Uncharacterized protein</fullName>
    </submittedName>
</protein>
<reference evidence="1 2" key="1">
    <citation type="submission" date="2021-01" db="EMBL/GenBank/DDBJ databases">
        <title>Whole genome shotgun sequence of Actinoplanes humidus NBRC 14915.</title>
        <authorList>
            <person name="Komaki H."/>
            <person name="Tamura T."/>
        </authorList>
    </citation>
    <scope>NUCLEOTIDE SEQUENCE [LARGE SCALE GENOMIC DNA]</scope>
    <source>
        <strain evidence="1 2">NBRC 14915</strain>
    </source>
</reference>
<dbReference type="RefSeq" id="WP_203843258.1">
    <property type="nucleotide sequence ID" value="NZ_BAAATV010000033.1"/>
</dbReference>